<keyword evidence="2" id="KW-0732">Signal</keyword>
<sequence>MKYRFDLILILFTSYLVNVVLALNVTEQAIAIQPTEASKSSKTDKTADDQTDLIKQILSARTTVATTTITIPSATTVQSFSPEKENEAEHIFKRGKENDKMKIEGLSIEEILKKCKEAKEQTTQNFENAENINPDTLSQNNIANYIASLQYGVNMNNGKAQIKYPQNMNHADIQNHFLQNMNAADAQNNFLQNINSVEAQNHFFQNMNSADPQGSFLQQLIGQYYGNKIQKENSNNNNNKYHSTTISQDAQEQVQTFGQQQPTYNTLQNQLKPIQLVPTILQKVILKDGSAVYYWPRKPQSASQTSSNIYQQINSVNNNNGFSQDYQAQASQSLKQSFDTTSNNNPSNKKSQSKIRDLPKNEKKSDILPEYEIKYDSGVATNSKPSTPSNYNQQLKFIVPFRGCKDEVPTRYPNQFDPYAYLAKPMQPSEINLRVPYVPRFHAIKTLTIPDSLANVELSVDEINKQQK</sequence>
<feature type="compositionally biased region" description="Polar residues" evidence="1">
    <location>
        <begin position="320"/>
        <end position="341"/>
    </location>
</feature>
<dbReference type="GeneID" id="108742979"/>
<dbReference type="KEGG" id="apln:108742979"/>
<name>A0A1W4XN05_AGRPL</name>
<gene>
    <name evidence="4" type="primary">LOC108742979</name>
</gene>
<feature type="signal peptide" evidence="2">
    <location>
        <begin position="1"/>
        <end position="22"/>
    </location>
</feature>
<dbReference type="OrthoDB" id="6732077at2759"/>
<dbReference type="RefSeq" id="XP_018333858.1">
    <property type="nucleotide sequence ID" value="XM_018478356.1"/>
</dbReference>
<feature type="region of interest" description="Disordered" evidence="1">
    <location>
        <begin position="320"/>
        <end position="367"/>
    </location>
</feature>
<evidence type="ECO:0000256" key="2">
    <source>
        <dbReference type="SAM" id="SignalP"/>
    </source>
</evidence>
<evidence type="ECO:0000256" key="1">
    <source>
        <dbReference type="SAM" id="MobiDB-lite"/>
    </source>
</evidence>
<evidence type="ECO:0000313" key="4">
    <source>
        <dbReference type="RefSeq" id="XP_018333858.1"/>
    </source>
</evidence>
<accession>A0A1W4XN05</accession>
<protein>
    <submittedName>
        <fullName evidence="4">GATA zinc finger domain-containing protein 14-like</fullName>
    </submittedName>
</protein>
<dbReference type="InParanoid" id="A0A1W4XN05"/>
<keyword evidence="3" id="KW-1185">Reference proteome</keyword>
<organism evidence="3 4">
    <name type="scientific">Agrilus planipennis</name>
    <name type="common">Emerald ash borer</name>
    <name type="synonym">Agrilus marcopoli</name>
    <dbReference type="NCBI Taxonomy" id="224129"/>
    <lineage>
        <taxon>Eukaryota</taxon>
        <taxon>Metazoa</taxon>
        <taxon>Ecdysozoa</taxon>
        <taxon>Arthropoda</taxon>
        <taxon>Hexapoda</taxon>
        <taxon>Insecta</taxon>
        <taxon>Pterygota</taxon>
        <taxon>Neoptera</taxon>
        <taxon>Endopterygota</taxon>
        <taxon>Coleoptera</taxon>
        <taxon>Polyphaga</taxon>
        <taxon>Elateriformia</taxon>
        <taxon>Buprestoidea</taxon>
        <taxon>Buprestidae</taxon>
        <taxon>Agrilinae</taxon>
        <taxon>Agrilus</taxon>
    </lineage>
</organism>
<reference evidence="4" key="1">
    <citation type="submission" date="2025-08" db="UniProtKB">
        <authorList>
            <consortium name="RefSeq"/>
        </authorList>
    </citation>
    <scope>IDENTIFICATION</scope>
    <source>
        <tissue evidence="4">Entire body</tissue>
    </source>
</reference>
<proteinExistence type="predicted"/>
<dbReference type="Proteomes" id="UP000192223">
    <property type="component" value="Unplaced"/>
</dbReference>
<feature type="chain" id="PRO_5010733732" evidence="2">
    <location>
        <begin position="23"/>
        <end position="468"/>
    </location>
</feature>
<evidence type="ECO:0000313" key="3">
    <source>
        <dbReference type="Proteomes" id="UP000192223"/>
    </source>
</evidence>
<dbReference type="AlphaFoldDB" id="A0A1W4XN05"/>
<feature type="compositionally biased region" description="Basic and acidic residues" evidence="1">
    <location>
        <begin position="354"/>
        <end position="367"/>
    </location>
</feature>